<evidence type="ECO:0000256" key="1">
    <source>
        <dbReference type="SAM" id="MobiDB-lite"/>
    </source>
</evidence>
<feature type="region of interest" description="Disordered" evidence="1">
    <location>
        <begin position="1"/>
        <end position="33"/>
    </location>
</feature>
<keyword evidence="3" id="KW-1185">Reference proteome</keyword>
<protein>
    <submittedName>
        <fullName evidence="2">Uncharacterized protein</fullName>
    </submittedName>
</protein>
<dbReference type="AlphaFoldDB" id="A0AAW1VLX1"/>
<proteinExistence type="predicted"/>
<evidence type="ECO:0000313" key="2">
    <source>
        <dbReference type="EMBL" id="KAK9903783.1"/>
    </source>
</evidence>
<reference evidence="2 3" key="1">
    <citation type="journal article" date="2023" name="G3 (Bethesda)">
        <title>A chromosome-length genome assembly and annotation of blackberry (Rubus argutus, cv. 'Hillquist').</title>
        <authorList>
            <person name="Bruna T."/>
            <person name="Aryal R."/>
            <person name="Dudchenko O."/>
            <person name="Sargent D.J."/>
            <person name="Mead D."/>
            <person name="Buti M."/>
            <person name="Cavallini A."/>
            <person name="Hytonen T."/>
            <person name="Andres J."/>
            <person name="Pham M."/>
            <person name="Weisz D."/>
            <person name="Mascagni F."/>
            <person name="Usai G."/>
            <person name="Natali L."/>
            <person name="Bassil N."/>
            <person name="Fernandez G.E."/>
            <person name="Lomsadze A."/>
            <person name="Armour M."/>
            <person name="Olukolu B."/>
            <person name="Poorten T."/>
            <person name="Britton C."/>
            <person name="Davik J."/>
            <person name="Ashrafi H."/>
            <person name="Aiden E.L."/>
            <person name="Borodovsky M."/>
            <person name="Worthington M."/>
        </authorList>
    </citation>
    <scope>NUCLEOTIDE SEQUENCE [LARGE SCALE GENOMIC DNA]</scope>
    <source>
        <strain evidence="2">PI 553951</strain>
    </source>
</reference>
<organism evidence="2 3">
    <name type="scientific">Rubus argutus</name>
    <name type="common">Southern blackberry</name>
    <dbReference type="NCBI Taxonomy" id="59490"/>
    <lineage>
        <taxon>Eukaryota</taxon>
        <taxon>Viridiplantae</taxon>
        <taxon>Streptophyta</taxon>
        <taxon>Embryophyta</taxon>
        <taxon>Tracheophyta</taxon>
        <taxon>Spermatophyta</taxon>
        <taxon>Magnoliopsida</taxon>
        <taxon>eudicotyledons</taxon>
        <taxon>Gunneridae</taxon>
        <taxon>Pentapetalae</taxon>
        <taxon>rosids</taxon>
        <taxon>fabids</taxon>
        <taxon>Rosales</taxon>
        <taxon>Rosaceae</taxon>
        <taxon>Rosoideae</taxon>
        <taxon>Rosoideae incertae sedis</taxon>
        <taxon>Rubus</taxon>
    </lineage>
</organism>
<name>A0AAW1VLX1_RUBAR</name>
<sequence length="139" mass="15754">MKKRQRRVDHGGASAPMEAPKLEGATMSMPSKKPKIKAVAKVKQEAEIKAEEVTVDGGNDRLMAAQVAPEEENYSCNVGSIWLDEQMSWGSIWSPFWDVEFMGEAHYELFSDHVVWDDDIWGLRTTINEIPMRVITDRS</sequence>
<dbReference type="EMBL" id="JBEDUW010000208">
    <property type="protein sequence ID" value="KAK9903783.1"/>
    <property type="molecule type" value="Genomic_DNA"/>
</dbReference>
<gene>
    <name evidence="2" type="ORF">M0R45_000893</name>
</gene>
<dbReference type="Proteomes" id="UP001457282">
    <property type="component" value="Unassembled WGS sequence"/>
</dbReference>
<comment type="caution">
    <text evidence="2">The sequence shown here is derived from an EMBL/GenBank/DDBJ whole genome shotgun (WGS) entry which is preliminary data.</text>
</comment>
<evidence type="ECO:0000313" key="3">
    <source>
        <dbReference type="Proteomes" id="UP001457282"/>
    </source>
</evidence>
<accession>A0AAW1VLX1</accession>